<dbReference type="Pfam" id="PF10543">
    <property type="entry name" value="ORF6N"/>
    <property type="match status" value="1"/>
</dbReference>
<keyword evidence="4" id="KW-1185">Reference proteome</keyword>
<evidence type="ECO:0000259" key="2">
    <source>
        <dbReference type="Pfam" id="PF10552"/>
    </source>
</evidence>
<dbReference type="InterPro" id="IPR018873">
    <property type="entry name" value="KilA-N_DNA-bd_domain"/>
</dbReference>
<reference evidence="3 4" key="1">
    <citation type="submission" date="2015-05" db="EMBL/GenBank/DDBJ databases">
        <title>Whole genome sequence and identification of bacterial endophytes from Costus igneus.</title>
        <authorList>
            <person name="Lee Y.P."/>
            <person name="Gan H.M."/>
            <person name="Eng W."/>
            <person name="Wheatley M.S."/>
            <person name="Caraballo A."/>
            <person name="Polter S."/>
            <person name="Savka M.A."/>
            <person name="Hudson A.O."/>
        </authorList>
    </citation>
    <scope>NUCLEOTIDE SEQUENCE [LARGE SCALE GENOMIC DNA]</scope>
    <source>
        <strain evidence="3 4">RIT379</strain>
    </source>
</reference>
<feature type="domain" description="ORF6C" evidence="2">
    <location>
        <begin position="141"/>
        <end position="230"/>
    </location>
</feature>
<organism evidence="3 4">
    <name type="scientific">Niallia circulans</name>
    <name type="common">Bacillus circulans</name>
    <dbReference type="NCBI Taxonomy" id="1397"/>
    <lineage>
        <taxon>Bacteria</taxon>
        <taxon>Bacillati</taxon>
        <taxon>Bacillota</taxon>
        <taxon>Bacilli</taxon>
        <taxon>Bacillales</taxon>
        <taxon>Bacillaceae</taxon>
        <taxon>Niallia</taxon>
    </lineage>
</organism>
<dbReference type="PATRIC" id="fig|1397.4.peg.2782"/>
<evidence type="ECO:0000313" key="3">
    <source>
        <dbReference type="EMBL" id="KLV23045.1"/>
    </source>
</evidence>
<dbReference type="RefSeq" id="WP_047944059.1">
    <property type="nucleotide sequence ID" value="NZ_LDPH01000027.1"/>
</dbReference>
<gene>
    <name evidence="3" type="ORF">ABW02_20155</name>
</gene>
<dbReference type="InterPro" id="IPR018878">
    <property type="entry name" value="ORF6C_dom"/>
</dbReference>
<evidence type="ECO:0000313" key="4">
    <source>
        <dbReference type="Proteomes" id="UP000036045"/>
    </source>
</evidence>
<comment type="caution">
    <text evidence="3">The sequence shown here is derived from an EMBL/GenBank/DDBJ whole genome shotgun (WGS) entry which is preliminary data.</text>
</comment>
<protein>
    <submittedName>
        <fullName evidence="3">Antirepressor</fullName>
    </submittedName>
</protein>
<evidence type="ECO:0000259" key="1">
    <source>
        <dbReference type="Pfam" id="PF10543"/>
    </source>
</evidence>
<name>A0A0J1L223_NIACI</name>
<proteinExistence type="predicted"/>
<feature type="domain" description="KilA-N DNA-binding" evidence="1">
    <location>
        <begin position="8"/>
        <end position="89"/>
    </location>
</feature>
<dbReference type="Proteomes" id="UP000036045">
    <property type="component" value="Unassembled WGS sequence"/>
</dbReference>
<accession>A0A0J1L223</accession>
<dbReference type="EMBL" id="LDPH01000027">
    <property type="protein sequence ID" value="KLV23045.1"/>
    <property type="molecule type" value="Genomic_DNA"/>
</dbReference>
<dbReference type="AlphaFoldDB" id="A0A0J1L223"/>
<dbReference type="Pfam" id="PF10552">
    <property type="entry name" value="ORF6C"/>
    <property type="match status" value="1"/>
</dbReference>
<sequence>MNQLEPTILNGKRVLTTAQLAGAYGTEPRIINNNFGRNISRYKAEKHYFLLEGTDLKEFKRNHQFDEALNRVNKLYLWSEKGAWFHAKSLNTDRAWDAYEMLVDEYYTIQENVVPLSKDQALVTVLRTTADLVEGHESIIKEQHEIRKLISQVDQKVDEQITLDYGEQRRLQKGVATKVYEVCDDPQLRPKLFRELYREIKDRFGVASYKDVKRKELQAALRYIENWIPRKVS</sequence>
<dbReference type="OrthoDB" id="9812611at2"/>